<evidence type="ECO:0000256" key="2">
    <source>
        <dbReference type="SAM" id="SignalP"/>
    </source>
</evidence>
<name>A0A7W9LR68_9ACTN</name>
<dbReference type="PROSITE" id="PS51318">
    <property type="entry name" value="TAT"/>
    <property type="match status" value="1"/>
</dbReference>
<dbReference type="InterPro" id="IPR017946">
    <property type="entry name" value="PLC-like_Pdiesterase_TIM-brl"/>
</dbReference>
<reference evidence="3 4" key="1">
    <citation type="submission" date="2020-08" db="EMBL/GenBank/DDBJ databases">
        <title>Sequencing the genomes of 1000 actinobacteria strains.</title>
        <authorList>
            <person name="Klenk H.-P."/>
        </authorList>
    </citation>
    <scope>NUCLEOTIDE SEQUENCE [LARGE SCALE GENOMIC DNA]</scope>
    <source>
        <strain evidence="3 4">DSM 40084</strain>
    </source>
</reference>
<keyword evidence="2" id="KW-0732">Signal</keyword>
<dbReference type="SUPFAM" id="SSF51695">
    <property type="entry name" value="PLC-like phosphodiesterases"/>
    <property type="match status" value="1"/>
</dbReference>
<dbReference type="GO" id="GO:0008081">
    <property type="term" value="F:phosphoric diester hydrolase activity"/>
    <property type="evidence" value="ECO:0007669"/>
    <property type="project" value="InterPro"/>
</dbReference>
<dbReference type="PANTHER" id="PTHR31571:SF1">
    <property type="entry name" value="ALTERED INHERITANCE OF MITOCHONDRIA PROTEIN 6"/>
    <property type="match status" value="1"/>
</dbReference>
<dbReference type="Pfam" id="PF13653">
    <property type="entry name" value="GDPD_2"/>
    <property type="match status" value="1"/>
</dbReference>
<dbReference type="GO" id="GO:0006629">
    <property type="term" value="P:lipid metabolic process"/>
    <property type="evidence" value="ECO:0007669"/>
    <property type="project" value="InterPro"/>
</dbReference>
<dbReference type="InterPro" id="IPR039559">
    <property type="entry name" value="AIM6_PI-PLC-like_dom"/>
</dbReference>
<dbReference type="InterPro" id="IPR051236">
    <property type="entry name" value="HAT_RTT109-like"/>
</dbReference>
<feature type="signal peptide" evidence="2">
    <location>
        <begin position="1"/>
        <end position="30"/>
    </location>
</feature>
<dbReference type="RefSeq" id="WP_184981206.1">
    <property type="nucleotide sequence ID" value="NZ_JACHNE010000001.1"/>
</dbReference>
<proteinExistence type="predicted"/>
<gene>
    <name evidence="3" type="ORF">HDA41_001114</name>
</gene>
<keyword evidence="4" id="KW-1185">Reference proteome</keyword>
<dbReference type="AlphaFoldDB" id="A0A7W9LR68"/>
<organism evidence="3 4">
    <name type="scientific">Streptomyces caelestis</name>
    <dbReference type="NCBI Taxonomy" id="36816"/>
    <lineage>
        <taxon>Bacteria</taxon>
        <taxon>Bacillati</taxon>
        <taxon>Actinomycetota</taxon>
        <taxon>Actinomycetes</taxon>
        <taxon>Kitasatosporales</taxon>
        <taxon>Streptomycetaceae</taxon>
        <taxon>Streptomyces</taxon>
    </lineage>
</organism>
<comment type="caution">
    <text evidence="3">The sequence shown here is derived from an EMBL/GenBank/DDBJ whole genome shotgun (WGS) entry which is preliminary data.</text>
</comment>
<evidence type="ECO:0000313" key="3">
    <source>
        <dbReference type="EMBL" id="MBB5793150.1"/>
    </source>
</evidence>
<dbReference type="InterPro" id="IPR006311">
    <property type="entry name" value="TAT_signal"/>
</dbReference>
<accession>A0A7W9LR68</accession>
<feature type="chain" id="PRO_5031335492" description="Altered inheritance of mitochondria protein 6" evidence="2">
    <location>
        <begin position="31"/>
        <end position="296"/>
    </location>
</feature>
<evidence type="ECO:0000256" key="1">
    <source>
        <dbReference type="ARBA" id="ARBA00014286"/>
    </source>
</evidence>
<dbReference type="CDD" id="cd08577">
    <property type="entry name" value="PI-PLCc_GDPD_SF_unchar3"/>
    <property type="match status" value="1"/>
</dbReference>
<sequence length="296" mass="32477">MDLTTRRRALTTLGAALAGSVALPAGHALAGEQGHGPRPLWRAHAHNDYEHPRPLYDALDHRFGSVEADVHLVGGQLLVAHDPEDLDPARTLESLYLDPLAARVRANRGRVYRGYRGSLQLLVDIKTEGSSTYLELDRHLSRYRHLFTTYAHGRVLPGPVTAVISGDRAARAPMEAQTVRRAFYDGRLADLGSQAPASFIPLISDNWTLNFTWQGVGTFPDAEREKLRGIVRAAHQRGQKVRFWATPDLAGPARDALWAELLAADVDHLNTDDLAGLEAFLDARRGAQAAHDASDT</sequence>
<dbReference type="PANTHER" id="PTHR31571">
    <property type="entry name" value="ALTERED INHERITANCE OF MITOCHONDRIA PROTEIN 6"/>
    <property type="match status" value="1"/>
</dbReference>
<evidence type="ECO:0000313" key="4">
    <source>
        <dbReference type="Proteomes" id="UP000590647"/>
    </source>
</evidence>
<protein>
    <recommendedName>
        <fullName evidence="1">Altered inheritance of mitochondria protein 6</fullName>
    </recommendedName>
</protein>
<dbReference type="EMBL" id="JACHNE010000001">
    <property type="protein sequence ID" value="MBB5793150.1"/>
    <property type="molecule type" value="Genomic_DNA"/>
</dbReference>
<dbReference type="Proteomes" id="UP000590647">
    <property type="component" value="Unassembled WGS sequence"/>
</dbReference>